<gene>
    <name evidence="1" type="ORF">H9650_00040</name>
</gene>
<evidence type="ECO:0000313" key="2">
    <source>
        <dbReference type="Proteomes" id="UP000640786"/>
    </source>
</evidence>
<sequence length="115" mass="13106">MAKIEIEVKKVGSEITWKEEYVIDGVNPFDWAKATIDNFNATLRADESPRELVGVTVLDESEKNTQHKWTKTNLLTIVRGSSVYDTMKCEKCGITGKRHGLDNRIMIDSKYKAKK</sequence>
<dbReference type="RefSeq" id="WP_191696284.1">
    <property type="nucleotide sequence ID" value="NZ_JACSQO010000001.1"/>
</dbReference>
<accession>A0ABR8R400</accession>
<protein>
    <submittedName>
        <fullName evidence="1">Uncharacterized protein</fullName>
    </submittedName>
</protein>
<keyword evidence="2" id="KW-1185">Reference proteome</keyword>
<reference evidence="1 2" key="1">
    <citation type="submission" date="2020-08" db="EMBL/GenBank/DDBJ databases">
        <title>A Genomic Blueprint of the Chicken Gut Microbiome.</title>
        <authorList>
            <person name="Gilroy R."/>
            <person name="Ravi A."/>
            <person name="Getino M."/>
            <person name="Pursley I."/>
            <person name="Horton D.L."/>
            <person name="Alikhan N.-F."/>
            <person name="Baker D."/>
            <person name="Gharbi K."/>
            <person name="Hall N."/>
            <person name="Watson M."/>
            <person name="Adriaenssens E.M."/>
            <person name="Foster-Nyarko E."/>
            <person name="Jarju S."/>
            <person name="Secka A."/>
            <person name="Antonio M."/>
            <person name="Oren A."/>
            <person name="Chaudhuri R."/>
            <person name="La Ragione R.M."/>
            <person name="Hildebrand F."/>
            <person name="Pallen M.J."/>
        </authorList>
    </citation>
    <scope>NUCLEOTIDE SEQUENCE [LARGE SCALE GENOMIC DNA]</scope>
    <source>
        <strain evidence="1 2">Sa2BUA9</strain>
    </source>
</reference>
<name>A0ABR8R400_9BACI</name>
<dbReference type="Proteomes" id="UP000640786">
    <property type="component" value="Unassembled WGS sequence"/>
</dbReference>
<proteinExistence type="predicted"/>
<comment type="caution">
    <text evidence="1">The sequence shown here is derived from an EMBL/GenBank/DDBJ whole genome shotgun (WGS) entry which is preliminary data.</text>
</comment>
<dbReference type="EMBL" id="JACSQO010000001">
    <property type="protein sequence ID" value="MBD7942500.1"/>
    <property type="molecule type" value="Genomic_DNA"/>
</dbReference>
<evidence type="ECO:0000313" key="1">
    <source>
        <dbReference type="EMBL" id="MBD7942500.1"/>
    </source>
</evidence>
<organism evidence="1 2">
    <name type="scientific">Psychrobacillus faecigallinarum</name>
    <dbReference type="NCBI Taxonomy" id="2762235"/>
    <lineage>
        <taxon>Bacteria</taxon>
        <taxon>Bacillati</taxon>
        <taxon>Bacillota</taxon>
        <taxon>Bacilli</taxon>
        <taxon>Bacillales</taxon>
        <taxon>Bacillaceae</taxon>
        <taxon>Psychrobacillus</taxon>
    </lineage>
</organism>